<dbReference type="Pfam" id="PF13884">
    <property type="entry name" value="Peptidase_S74"/>
    <property type="match status" value="1"/>
</dbReference>
<dbReference type="Proteomes" id="UP000009214">
    <property type="component" value="Segment"/>
</dbReference>
<accession>K4PAP9</accession>
<comment type="subcellular location">
    <subcellularLocation>
        <location evidence="1">Virion</location>
    </subcellularLocation>
</comment>
<protein>
    <submittedName>
        <fullName evidence="4">Tail tip protein</fullName>
    </submittedName>
</protein>
<dbReference type="KEGG" id="vg:13997262"/>
<keyword evidence="2" id="KW-0946">Virion</keyword>
<reference evidence="4 5" key="1">
    <citation type="journal article" date="2013" name="Arch. Virol.">
        <title>Complete genome sequence of Escherichia coli O157:H7 lytic phage JL1.</title>
        <authorList>
            <person name="Pan F."/>
            <person name="Wu H."/>
            <person name="Liu J."/>
            <person name="Ai Y."/>
            <person name="Meng X."/>
            <person name="Meng R."/>
            <person name="Meng Q."/>
        </authorList>
    </citation>
    <scope>NUCLEOTIDE SEQUENCE [LARGE SCALE GENOMIC DNA]</scope>
</reference>
<dbReference type="RefSeq" id="YP_006990422.1">
    <property type="nucleotide sequence ID" value="NC_019419.2"/>
</dbReference>
<dbReference type="EMBL" id="JX865427">
    <property type="protein sequence ID" value="AFV51312.1"/>
    <property type="molecule type" value="Genomic_DNA"/>
</dbReference>
<sequence>MAAGTLSVKNNSKAVVGVGTTFTAFKAGDFLSLVVGQVPYTVAISSVESDTALTLVLPFDGPTATGLAWDGVKRDTMSLATMGVTVQAQKALRLMLADENNWRAIFGDEEEIAVTLPNGQVMQGMSWGYLSQLLKEVDPVEMRNLQQQAAASEAAAQGFRNEAEGFRNEAEGYKVQSLAILSDTQAVHDATNTIKTQTDKIKADTQAIKTQTNQIKTETGVIRDKANTAKTDAQAASAAAQGFRDQAKEWAQSVNADNLLTKTGNLAGLTDKSAARSNLGLGSVATENTVPIKKGGTAATTVAAARSNLGLGSVATENTVPIEKGGTAATTAAKARSNLGLGSVATENTVPIEKGGTAATTAAKARSNFGLGDNNKVKLGTLRLNGGESLVFNDVERNGLIISNASFGIDSWVGQTMHKWYTDWTRAGLVRAGDAHLSDYRVHVWKDGFTEALFRFLPDGRLISGNSGNPSVNEFQKAPLSDRDLKKEIKYTDGEESYNRVRQWLPAMFKYKESDVQRYGLIAQDLARIDPEYVHLLPGYAIYEDVKGVDEEGNEVVVDRKEIGYTDDVLSLDSNVLLMDLCAAFVHLLHKVEKLEGK</sequence>
<keyword evidence="5" id="KW-1185">Reference proteome</keyword>
<evidence type="ECO:0000256" key="2">
    <source>
        <dbReference type="ARBA" id="ARBA00022732"/>
    </source>
</evidence>
<organism evidence="4 5">
    <name type="scientific">Escherichia phage JL1</name>
    <dbReference type="NCBI Taxonomy" id="2681620"/>
    <lineage>
        <taxon>Viruses</taxon>
        <taxon>Duplodnaviria</taxon>
        <taxon>Heunggongvirae</taxon>
        <taxon>Uroviricota</taxon>
        <taxon>Caudoviricetes</taxon>
        <taxon>Dhillonvirus</taxon>
        <taxon>Dhillonvirus JL1</taxon>
    </lineage>
</organism>
<dbReference type="InterPro" id="IPR030392">
    <property type="entry name" value="S74_ICA"/>
</dbReference>
<dbReference type="GO" id="GO:0098015">
    <property type="term" value="C:virus tail"/>
    <property type="evidence" value="ECO:0007669"/>
    <property type="project" value="UniProtKB-KW"/>
</dbReference>
<gene>
    <name evidence="4" type="ORF">JL1_38</name>
</gene>
<name>K4PAP9_9CAUD</name>
<evidence type="ECO:0000259" key="3">
    <source>
        <dbReference type="PROSITE" id="PS51688"/>
    </source>
</evidence>
<proteinExistence type="predicted"/>
<evidence type="ECO:0000313" key="4">
    <source>
        <dbReference type="EMBL" id="AFV51312.1"/>
    </source>
</evidence>
<evidence type="ECO:0000256" key="1">
    <source>
        <dbReference type="ARBA" id="ARBA00004328"/>
    </source>
</evidence>
<evidence type="ECO:0000313" key="5">
    <source>
        <dbReference type="Proteomes" id="UP000009214"/>
    </source>
</evidence>
<dbReference type="GeneID" id="13997262"/>
<dbReference type="PROSITE" id="PS51688">
    <property type="entry name" value="ICA"/>
    <property type="match status" value="1"/>
</dbReference>
<feature type="domain" description="Peptidase S74" evidence="3">
    <location>
        <begin position="481"/>
        <end position="598"/>
    </location>
</feature>
<keyword evidence="2" id="KW-1227">Viral tail protein</keyword>